<reference evidence="1 2" key="1">
    <citation type="submission" date="2019-09" db="EMBL/GenBank/DDBJ databases">
        <authorList>
            <person name="Ou C."/>
        </authorList>
    </citation>
    <scope>NUCLEOTIDE SEQUENCE [LARGE SCALE GENOMIC DNA]</scope>
    <source>
        <strain evidence="1">S2</strain>
        <tissue evidence="1">Leaf</tissue>
    </source>
</reference>
<reference evidence="2" key="2">
    <citation type="submission" date="2019-10" db="EMBL/GenBank/DDBJ databases">
        <title>A de novo genome assembly of a pear dwarfing rootstock.</title>
        <authorList>
            <person name="Wang F."/>
            <person name="Wang J."/>
            <person name="Li S."/>
            <person name="Zhang Y."/>
            <person name="Fang M."/>
            <person name="Ma L."/>
            <person name="Zhao Y."/>
            <person name="Jiang S."/>
        </authorList>
    </citation>
    <scope>NUCLEOTIDE SEQUENCE [LARGE SCALE GENOMIC DNA]</scope>
</reference>
<proteinExistence type="predicted"/>
<keyword evidence="2" id="KW-1185">Reference proteome</keyword>
<dbReference type="OrthoDB" id="278212at2759"/>
<dbReference type="Pfam" id="PF02330">
    <property type="entry name" value="MAM33"/>
    <property type="match status" value="1"/>
</dbReference>
<sequence>MSLFSMLRRPSYSALSLAVGSAPIFHRVISTVTTFSPQLIRRSFVVHRFSTATATAVEPISQQSLVEVLESEIKCAQDFGVSAFATEILIDSLSVKQPERCSIDLDSAYDGPQFHDLDAELQNAFYKDLEG</sequence>
<dbReference type="InterPro" id="IPR036561">
    <property type="entry name" value="MAM33_sf"/>
</dbReference>
<dbReference type="Proteomes" id="UP000327157">
    <property type="component" value="Chromosome 4"/>
</dbReference>
<dbReference type="GO" id="GO:0005759">
    <property type="term" value="C:mitochondrial matrix"/>
    <property type="evidence" value="ECO:0007669"/>
    <property type="project" value="InterPro"/>
</dbReference>
<reference evidence="1 2" key="3">
    <citation type="submission" date="2019-11" db="EMBL/GenBank/DDBJ databases">
        <title>A de novo genome assembly of a pear dwarfing rootstock.</title>
        <authorList>
            <person name="Wang F."/>
            <person name="Wang J."/>
            <person name="Li S."/>
            <person name="Zhang Y."/>
            <person name="Fang M."/>
            <person name="Ma L."/>
            <person name="Zhao Y."/>
            <person name="Jiang S."/>
        </authorList>
    </citation>
    <scope>NUCLEOTIDE SEQUENCE [LARGE SCALE GENOMIC DNA]</scope>
    <source>
        <strain evidence="1">S2</strain>
        <tissue evidence="1">Leaf</tissue>
    </source>
</reference>
<dbReference type="SUPFAM" id="SSF54529">
    <property type="entry name" value="Mitochondrial glycoprotein MAM33-like"/>
    <property type="match status" value="1"/>
</dbReference>
<protein>
    <submittedName>
        <fullName evidence="1">Uncharacterized protein</fullName>
    </submittedName>
</protein>
<dbReference type="Gene3D" id="3.10.280.10">
    <property type="entry name" value="Mitochondrial glycoprotein"/>
    <property type="match status" value="1"/>
</dbReference>
<dbReference type="AlphaFoldDB" id="A0A5N5H2E4"/>
<dbReference type="InterPro" id="IPR003428">
    <property type="entry name" value="MAM33"/>
</dbReference>
<gene>
    <name evidence="1" type="ORF">D8674_024261</name>
</gene>
<name>A0A5N5H2E4_9ROSA</name>
<comment type="caution">
    <text evidence="1">The sequence shown here is derived from an EMBL/GenBank/DDBJ whole genome shotgun (WGS) entry which is preliminary data.</text>
</comment>
<evidence type="ECO:0000313" key="1">
    <source>
        <dbReference type="EMBL" id="KAB2622079.1"/>
    </source>
</evidence>
<organism evidence="1 2">
    <name type="scientific">Pyrus ussuriensis x Pyrus communis</name>
    <dbReference type="NCBI Taxonomy" id="2448454"/>
    <lineage>
        <taxon>Eukaryota</taxon>
        <taxon>Viridiplantae</taxon>
        <taxon>Streptophyta</taxon>
        <taxon>Embryophyta</taxon>
        <taxon>Tracheophyta</taxon>
        <taxon>Spermatophyta</taxon>
        <taxon>Magnoliopsida</taxon>
        <taxon>eudicotyledons</taxon>
        <taxon>Gunneridae</taxon>
        <taxon>Pentapetalae</taxon>
        <taxon>rosids</taxon>
        <taxon>fabids</taxon>
        <taxon>Rosales</taxon>
        <taxon>Rosaceae</taxon>
        <taxon>Amygdaloideae</taxon>
        <taxon>Maleae</taxon>
        <taxon>Pyrus</taxon>
    </lineage>
</organism>
<accession>A0A5N5H2E4</accession>
<evidence type="ECO:0000313" key="2">
    <source>
        <dbReference type="Proteomes" id="UP000327157"/>
    </source>
</evidence>
<dbReference type="EMBL" id="SMOL01000231">
    <property type="protein sequence ID" value="KAB2622079.1"/>
    <property type="molecule type" value="Genomic_DNA"/>
</dbReference>